<organism evidence="1">
    <name type="scientific">uncultured Frankineae bacterium</name>
    <dbReference type="NCBI Taxonomy" id="437475"/>
    <lineage>
        <taxon>Bacteria</taxon>
        <taxon>Bacillati</taxon>
        <taxon>Actinomycetota</taxon>
        <taxon>Actinomycetes</taxon>
        <taxon>Frankiales</taxon>
        <taxon>environmental samples</taxon>
    </lineage>
</organism>
<dbReference type="AlphaFoldDB" id="A0A6J4KHD0"/>
<reference evidence="1" key="1">
    <citation type="submission" date="2020-02" db="EMBL/GenBank/DDBJ databases">
        <authorList>
            <person name="Meier V. D."/>
        </authorList>
    </citation>
    <scope>NUCLEOTIDE SEQUENCE</scope>
    <source>
        <strain evidence="1">AVDCRST_MAG07</strain>
    </source>
</reference>
<gene>
    <name evidence="1" type="ORF">AVDCRST_MAG07-1084</name>
</gene>
<proteinExistence type="predicted"/>
<evidence type="ECO:0000313" key="1">
    <source>
        <dbReference type="EMBL" id="CAA9303760.1"/>
    </source>
</evidence>
<sequence>MARRPWGDDEALLAELGAALRSVGEVPGAGRGPVVRDAATGDPVEAAVVRSDGKAAWSWRGVDTELELASLVLDSCLEDVAAVRGAAAAAPRLLVFDGGGLSLEVEVGEDALVGQLLPPAAGEVALVAADGSETTVSSDDVGCFRLALPSGPVRLRARTAEGGLLTDWLSL</sequence>
<dbReference type="EMBL" id="CADCUB010000001">
    <property type="protein sequence ID" value="CAA9303760.1"/>
    <property type="molecule type" value="Genomic_DNA"/>
</dbReference>
<name>A0A6J4KHD0_9ACTN</name>
<accession>A0A6J4KHD0</accession>
<protein>
    <submittedName>
        <fullName evidence="1">Uncharacterized protein</fullName>
    </submittedName>
</protein>